<evidence type="ECO:0000313" key="1">
    <source>
        <dbReference type="EMBL" id="KAI6654003.1"/>
    </source>
</evidence>
<gene>
    <name evidence="1" type="ORF">LOD99_11467</name>
</gene>
<reference evidence="1 2" key="1">
    <citation type="journal article" date="2023" name="BMC Biol.">
        <title>The compact genome of the sponge Oopsacas minuta (Hexactinellida) is lacking key metazoan core genes.</title>
        <authorList>
            <person name="Santini S."/>
            <person name="Schenkelaars Q."/>
            <person name="Jourda C."/>
            <person name="Duchesne M."/>
            <person name="Belahbib H."/>
            <person name="Rocher C."/>
            <person name="Selva M."/>
            <person name="Riesgo A."/>
            <person name="Vervoort M."/>
            <person name="Leys S.P."/>
            <person name="Kodjabachian L."/>
            <person name="Le Bivic A."/>
            <person name="Borchiellini C."/>
            <person name="Claverie J.M."/>
            <person name="Renard E."/>
        </authorList>
    </citation>
    <scope>NUCLEOTIDE SEQUENCE [LARGE SCALE GENOMIC DNA]</scope>
    <source>
        <strain evidence="1">SPO-2</strain>
    </source>
</reference>
<dbReference type="EMBL" id="JAKMXF010000239">
    <property type="protein sequence ID" value="KAI6654003.1"/>
    <property type="molecule type" value="Genomic_DNA"/>
</dbReference>
<dbReference type="Proteomes" id="UP001165289">
    <property type="component" value="Unassembled WGS sequence"/>
</dbReference>
<sequence length="216" mass="25630">MQEIVIGELLSRLNNLKSKDDRILIVKRLFEHFSKNKQLGKLNKFFSQILLEEKETFAKNIDSHFVTWNLWDIYFSFLSLENIDQILSKEAIAMLEVARDLFLPFLDTINDQLITVGKLERIGKNIDYFSNLISNFLQLDCISEDGYKETLTELDKCLKMLKRFSEQMDMLRTLYRFIEKFDKINYENISKFLPLTFDGHEIRMLCSSGEKLHLYN</sequence>
<proteinExistence type="predicted"/>
<keyword evidence="2" id="KW-1185">Reference proteome</keyword>
<dbReference type="AlphaFoldDB" id="A0AAV7JYA5"/>
<comment type="caution">
    <text evidence="1">The sequence shown here is derived from an EMBL/GenBank/DDBJ whole genome shotgun (WGS) entry which is preliminary data.</text>
</comment>
<organism evidence="1 2">
    <name type="scientific">Oopsacas minuta</name>
    <dbReference type="NCBI Taxonomy" id="111878"/>
    <lineage>
        <taxon>Eukaryota</taxon>
        <taxon>Metazoa</taxon>
        <taxon>Porifera</taxon>
        <taxon>Hexactinellida</taxon>
        <taxon>Hexasterophora</taxon>
        <taxon>Lyssacinosida</taxon>
        <taxon>Leucopsacidae</taxon>
        <taxon>Oopsacas</taxon>
    </lineage>
</organism>
<evidence type="ECO:0000313" key="2">
    <source>
        <dbReference type="Proteomes" id="UP001165289"/>
    </source>
</evidence>
<name>A0AAV7JYA5_9METZ</name>
<accession>A0AAV7JYA5</accession>
<protein>
    <submittedName>
        <fullName evidence="1">Uncharacterized protein</fullName>
    </submittedName>
</protein>